<protein>
    <recommendedName>
        <fullName evidence="3">Nucleoside triphosphate pyrophosphatase</fullName>
        <ecNumber evidence="3">3.6.1.9</ecNumber>
    </recommendedName>
    <alternativeName>
        <fullName evidence="3">Nucleotide pyrophosphatase</fullName>
        <shortName evidence="3">Nucleotide PPase</shortName>
    </alternativeName>
</protein>
<dbReference type="PANTHER" id="PTHR43213:SF5">
    <property type="entry name" value="BIFUNCTIONAL DTTP_UTP PYROPHOSPHATASE_METHYLTRANSFERASE PROTEIN-RELATED"/>
    <property type="match status" value="1"/>
</dbReference>
<comment type="caution">
    <text evidence="3">Lacks conserved residue(s) required for the propagation of feature annotation.</text>
</comment>
<dbReference type="HAMAP" id="MF_00528">
    <property type="entry name" value="Maf"/>
    <property type="match status" value="1"/>
</dbReference>
<sequence length="209" mass="22452">MRIVLASASPSRRAILRSAGVDPIIDPAEIDEDSLLEQCQGQQPEDIVAQLATAKAHAVASRHPGDVVIGGDSMLLLDGKLQGKPHTVERTIQRWLEQRGRTAHLITGHCIINGAAGGASTSYQHVETSVTKIRFAPASDSDIEAYARTEEPLQCAGAFTLEALGGWFIDAIDGDPSSVIGLSLPVVRRALYSFGLNVSDFWNIQILEE</sequence>
<dbReference type="PIRSF" id="PIRSF006305">
    <property type="entry name" value="Maf"/>
    <property type="match status" value="1"/>
</dbReference>
<comment type="similarity">
    <text evidence="3">Belongs to the Maf family.</text>
</comment>
<keyword evidence="3" id="KW-0546">Nucleotide metabolism</keyword>
<dbReference type="AlphaFoldDB" id="D9QEQ0"/>
<organism evidence="4 5">
    <name type="scientific">Corynebacterium pseudotuberculosis (strain C231)</name>
    <dbReference type="NCBI Taxonomy" id="681645"/>
    <lineage>
        <taxon>Bacteria</taxon>
        <taxon>Bacillati</taxon>
        <taxon>Actinomycetota</taxon>
        <taxon>Actinomycetes</taxon>
        <taxon>Mycobacteriales</taxon>
        <taxon>Corynebacteriaceae</taxon>
        <taxon>Corynebacterium</taxon>
    </lineage>
</organism>
<dbReference type="KEGG" id="cpq:CPC231_02445"/>
<dbReference type="CDD" id="cd00555">
    <property type="entry name" value="Maf"/>
    <property type="match status" value="1"/>
</dbReference>
<dbReference type="STRING" id="681645.CpC231_0486"/>
<dbReference type="GO" id="GO:0005737">
    <property type="term" value="C:cytoplasm"/>
    <property type="evidence" value="ECO:0007669"/>
    <property type="project" value="UniProtKB-SubCell"/>
</dbReference>
<dbReference type="EMBL" id="CP001829">
    <property type="protein sequence ID" value="ADL09973.1"/>
    <property type="molecule type" value="Genomic_DNA"/>
</dbReference>
<proteinExistence type="inferred from homology"/>
<dbReference type="HOGENOM" id="CLU_040416_1_2_11"/>
<dbReference type="Gene3D" id="3.90.950.10">
    <property type="match status" value="1"/>
</dbReference>
<keyword evidence="5" id="KW-1185">Reference proteome</keyword>
<evidence type="ECO:0000313" key="4">
    <source>
        <dbReference type="EMBL" id="ADL09973.1"/>
    </source>
</evidence>
<comment type="cofactor">
    <cofactor evidence="1 3">
        <name>a divalent metal cation</name>
        <dbReference type="ChEBI" id="CHEBI:60240"/>
    </cofactor>
</comment>
<dbReference type="OrthoDB" id="3527985at2"/>
<reference evidence="4 5" key="1">
    <citation type="journal article" date="2011" name="J. Bacteriol.">
        <title>Complete genome sequence of Corynebacterium pseudotuberculosis I19, a strain isolated from a cow in Israel with bovine mastitis.</title>
        <authorList>
            <consortium name="Consortium: Rede Paraense de Genomica e Proteomica (RPGP)"/>
            <person name="Silva A."/>
            <person name="Schneider M.P."/>
            <person name="Cerdeira L."/>
            <person name="Barbosa M.S."/>
            <person name="Ramos R.T."/>
            <person name="Carneiro A.R."/>
            <person name="Santos R."/>
            <person name="Lima M."/>
            <person name="D'Afonseca V."/>
            <person name="Almeida S.S."/>
            <person name="Santos A.R."/>
            <person name="Soares S.C."/>
            <person name="Pinto A.C."/>
            <person name="Ali A."/>
            <person name="Dorella F.A."/>
            <person name="Rocha F."/>
            <person name="de Abreu V.A."/>
            <person name="Trost E."/>
            <person name="Tauch A."/>
            <person name="Shpigel N."/>
            <person name="Miyoshi A."/>
            <person name="Azevedo V."/>
        </authorList>
    </citation>
    <scope>NUCLEOTIDE SEQUENCE [LARGE SCALE GENOMIC DNA]</scope>
    <source>
        <strain evidence="4 5">C231</strain>
    </source>
</reference>
<keyword evidence="3" id="KW-0963">Cytoplasm</keyword>
<evidence type="ECO:0000256" key="3">
    <source>
        <dbReference type="HAMAP-Rule" id="MF_00528"/>
    </source>
</evidence>
<evidence type="ECO:0000313" key="5">
    <source>
        <dbReference type="Proteomes" id="UP000000276"/>
    </source>
</evidence>
<dbReference type="GO" id="GO:0047429">
    <property type="term" value="F:nucleoside triphosphate diphosphatase activity"/>
    <property type="evidence" value="ECO:0007669"/>
    <property type="project" value="UniProtKB-EC"/>
</dbReference>
<dbReference type="InterPro" id="IPR003697">
    <property type="entry name" value="Maf-like"/>
</dbReference>
<dbReference type="NCBIfam" id="TIGR00172">
    <property type="entry name" value="maf"/>
    <property type="match status" value="1"/>
</dbReference>
<dbReference type="eggNOG" id="COG0424">
    <property type="taxonomic scope" value="Bacteria"/>
</dbReference>
<dbReference type="RefSeq" id="WP_013241343.1">
    <property type="nucleotide sequence ID" value="NC_017301.2"/>
</dbReference>
<name>D9QEQ0_CORP2</name>
<comment type="subcellular location">
    <subcellularLocation>
        <location evidence="3">Cytoplasm</location>
    </subcellularLocation>
</comment>
<dbReference type="PATRIC" id="fig|681645.3.peg.513"/>
<accession>D9QEQ0</accession>
<dbReference type="GeneID" id="93973556"/>
<dbReference type="EC" id="3.6.1.9" evidence="3"/>
<evidence type="ECO:0000256" key="1">
    <source>
        <dbReference type="ARBA" id="ARBA00001968"/>
    </source>
</evidence>
<dbReference type="InterPro" id="IPR029001">
    <property type="entry name" value="ITPase-like_fam"/>
</dbReference>
<gene>
    <name evidence="4" type="ORF">CPC231_02445</name>
</gene>
<feature type="active site" description="Proton acceptor" evidence="3">
    <location>
        <position position="72"/>
    </location>
</feature>
<dbReference type="SUPFAM" id="SSF52972">
    <property type="entry name" value="ITPase-like"/>
    <property type="match status" value="1"/>
</dbReference>
<comment type="catalytic activity">
    <reaction evidence="3">
        <text>a 2'-deoxyribonucleoside 5'-triphosphate + H2O = a 2'-deoxyribonucleoside 5'-phosphate + diphosphate + H(+)</text>
        <dbReference type="Rhea" id="RHEA:44644"/>
        <dbReference type="ChEBI" id="CHEBI:15377"/>
        <dbReference type="ChEBI" id="CHEBI:15378"/>
        <dbReference type="ChEBI" id="CHEBI:33019"/>
        <dbReference type="ChEBI" id="CHEBI:61560"/>
        <dbReference type="ChEBI" id="CHEBI:65317"/>
        <dbReference type="EC" id="3.6.1.9"/>
    </reaction>
</comment>
<dbReference type="PANTHER" id="PTHR43213">
    <property type="entry name" value="BIFUNCTIONAL DTTP/UTP PYROPHOSPHATASE/METHYLTRANSFERASE PROTEIN-RELATED"/>
    <property type="match status" value="1"/>
</dbReference>
<comment type="catalytic activity">
    <reaction evidence="3">
        <text>a ribonucleoside 5'-triphosphate + H2O = a ribonucleoside 5'-phosphate + diphosphate + H(+)</text>
        <dbReference type="Rhea" id="RHEA:23996"/>
        <dbReference type="ChEBI" id="CHEBI:15377"/>
        <dbReference type="ChEBI" id="CHEBI:15378"/>
        <dbReference type="ChEBI" id="CHEBI:33019"/>
        <dbReference type="ChEBI" id="CHEBI:58043"/>
        <dbReference type="ChEBI" id="CHEBI:61557"/>
        <dbReference type="EC" id="3.6.1.9"/>
    </reaction>
</comment>
<reference evidence="4 5" key="2">
    <citation type="journal article" date="2011" name="PLoS ONE">
        <title>Evidence for reductive genome evolution and lateral acquisition of virulence functions in two Corynebacterium pseudotuberculosis strains.</title>
        <authorList>
            <person name="Ruiz J.C."/>
            <person name="D'Afonseca V."/>
            <person name="Silva A."/>
            <person name="Ali A."/>
            <person name="Pinto A.C."/>
            <person name="Santos A.R."/>
            <person name="Rocha A.A."/>
            <person name="Lopes D.O."/>
            <person name="Dorella F.A."/>
            <person name="Pacheco L.G."/>
            <person name="Costa M.P."/>
            <person name="Turk M.Z."/>
            <person name="Seyffert N."/>
            <person name="Moraes P.M."/>
            <person name="Soares S.C."/>
            <person name="Almeida S.S."/>
            <person name="Castro T.L."/>
            <person name="Abreu V.A."/>
            <person name="Trost E."/>
            <person name="Baumbach J."/>
            <person name="Tauch A."/>
            <person name="Schneider M.P."/>
            <person name="McCulloch J."/>
            <person name="Cerdeira L.T."/>
            <person name="Ramos R.T."/>
            <person name="Zerlotini A."/>
            <person name="Dominitini A."/>
            <person name="Resende D.M."/>
            <person name="Coser E.M."/>
            <person name="Oliveira L.M."/>
            <person name="Pedrosa A.L."/>
            <person name="Vieira C.U."/>
            <person name="Guimaraes C.T."/>
            <person name="Bartholomeu D.C."/>
            <person name="Oliveira D.M."/>
            <person name="Santos F.R."/>
            <person name="Rabelo E.M."/>
            <person name="Lobo F.P."/>
            <person name="Franco G.R."/>
            <person name="Costa A.F."/>
            <person name="Castro I.M."/>
            <person name="Dias S.R."/>
            <person name="Ferro J.A."/>
            <person name="Ortega J.M."/>
            <person name="Paiva L.V."/>
            <person name="Goulart L.R."/>
            <person name="Almeida J.F."/>
            <person name="Ferro M.I."/>
            <person name="Carneiro N.P."/>
            <person name="Falcao P.R."/>
            <person name="Grynberg P."/>
            <person name="Teixeira S.M."/>
            <person name="Brommonschenkel S."/>
            <person name="Oliveira S.C."/>
            <person name="Meyer R."/>
            <person name="Moore R.J."/>
            <person name="Miyoshi A."/>
            <person name="Oliveira G.C."/>
            <person name="Azevedo V."/>
        </authorList>
    </citation>
    <scope>NUCLEOTIDE SEQUENCE [LARGE SCALE GENOMIC DNA]</scope>
    <source>
        <strain evidence="4 5">C231</strain>
    </source>
</reference>
<keyword evidence="2 3" id="KW-0378">Hydrolase</keyword>
<comment type="function">
    <text evidence="3">Nucleoside triphosphate pyrophosphatase. May have a dual role in cell division arrest and in preventing the incorporation of modified nucleotides into cellular nucleic acids.</text>
</comment>
<evidence type="ECO:0000256" key="2">
    <source>
        <dbReference type="ARBA" id="ARBA00022801"/>
    </source>
</evidence>
<dbReference type="Proteomes" id="UP000000276">
    <property type="component" value="Chromosome"/>
</dbReference>
<dbReference type="Pfam" id="PF02545">
    <property type="entry name" value="Maf"/>
    <property type="match status" value="1"/>
</dbReference>
<dbReference type="GO" id="GO:0009117">
    <property type="term" value="P:nucleotide metabolic process"/>
    <property type="evidence" value="ECO:0007669"/>
    <property type="project" value="UniProtKB-KW"/>
</dbReference>